<comment type="subcellular location">
    <subcellularLocation>
        <location evidence="1">Cell membrane</location>
    </subcellularLocation>
</comment>
<dbReference type="Pfam" id="PF01130">
    <property type="entry name" value="CD36"/>
    <property type="match status" value="2"/>
</dbReference>
<dbReference type="GO" id="GO:0005737">
    <property type="term" value="C:cytoplasm"/>
    <property type="evidence" value="ECO:0007669"/>
    <property type="project" value="TreeGrafter"/>
</dbReference>
<dbReference type="AlphaFoldDB" id="N6T293"/>
<dbReference type="EMBL" id="KB632413">
    <property type="protein sequence ID" value="ERL95262.1"/>
    <property type="molecule type" value="Genomic_DNA"/>
</dbReference>
<dbReference type="GO" id="GO:0090068">
    <property type="term" value="P:positive regulation of cell cycle process"/>
    <property type="evidence" value="ECO:0007669"/>
    <property type="project" value="UniProtKB-ARBA"/>
</dbReference>
<dbReference type="InterPro" id="IPR011009">
    <property type="entry name" value="Kinase-like_dom_sf"/>
</dbReference>
<evidence type="ECO:0000256" key="12">
    <source>
        <dbReference type="ARBA" id="ARBA00047811"/>
    </source>
</evidence>
<evidence type="ECO:0000256" key="1">
    <source>
        <dbReference type="ARBA" id="ARBA00004236"/>
    </source>
</evidence>
<dbReference type="GO" id="GO:0005524">
    <property type="term" value="F:ATP binding"/>
    <property type="evidence" value="ECO:0007669"/>
    <property type="project" value="UniProtKB-UniRule"/>
</dbReference>
<feature type="transmembrane region" description="Helical" evidence="15">
    <location>
        <begin position="40"/>
        <end position="64"/>
    </location>
</feature>
<dbReference type="PROSITE" id="PS00107">
    <property type="entry name" value="PROTEIN_KINASE_ATP"/>
    <property type="match status" value="1"/>
</dbReference>
<dbReference type="PANTHER" id="PTHR11923">
    <property type="entry name" value="SCAVENGER RECEPTOR CLASS B TYPE-1 SR-B1"/>
    <property type="match status" value="1"/>
</dbReference>
<dbReference type="GO" id="GO:0051446">
    <property type="term" value="P:positive regulation of meiotic cell cycle"/>
    <property type="evidence" value="ECO:0007669"/>
    <property type="project" value="UniProtKB-ARBA"/>
</dbReference>
<keyword evidence="8 14" id="KW-0067">ATP-binding</keyword>
<proteinExistence type="inferred from homology"/>
<keyword evidence="5" id="KW-1003">Cell membrane</keyword>
<dbReference type="InterPro" id="IPR008271">
    <property type="entry name" value="Ser/Thr_kinase_AS"/>
</dbReference>
<dbReference type="Gene3D" id="3.30.200.20">
    <property type="entry name" value="Phosphorylase Kinase, domain 1"/>
    <property type="match status" value="1"/>
</dbReference>
<dbReference type="PRINTS" id="PR01609">
    <property type="entry name" value="CD36FAMILY"/>
</dbReference>
<comment type="catalytic activity">
    <reaction evidence="12">
        <text>L-threonyl-[protein] + ATP = O-phospho-L-threonyl-[protein] + ADP + H(+)</text>
        <dbReference type="Rhea" id="RHEA:46608"/>
        <dbReference type="Rhea" id="RHEA-COMP:11060"/>
        <dbReference type="Rhea" id="RHEA-COMP:11605"/>
        <dbReference type="ChEBI" id="CHEBI:15378"/>
        <dbReference type="ChEBI" id="CHEBI:30013"/>
        <dbReference type="ChEBI" id="CHEBI:30616"/>
        <dbReference type="ChEBI" id="CHEBI:61977"/>
        <dbReference type="ChEBI" id="CHEBI:456216"/>
        <dbReference type="EC" id="2.7.11.22"/>
    </reaction>
</comment>
<sequence length="907" mass="103860">MIWRGIFGGTYDTVHQQEQVLKAPKFRDERSKKCQDRRNLLSGAVSFALLGIGGLISALIILIADPYNILYEWKIQFGPGGEIFSLWEKPPVDLFLKVYLWNVTNSEEFMSGKAKKLKFQEVGPYTYRAQWKSSSKSFVHQHFFNFREVLTHENITFNDNGTLTSIPSHPLVWEPTLSEGRKESDLLILPNIALLSIADVVSKKGLFTRLGLNLIIRQTNAQPLVQMTAKEFMFEYKSTLMNLGNTFMPSWIYFDKLGLIDRMYEFRGDYETVFTGTDGLSNSGLTDTYNGSPKIPQWASPCGNINGSSDGTKFPSKIKPNDTLLFFRKSMCRAKPLVHVADTVVDGFSGYVYHFPNDTDDNGRDFEKNRCFCQEKDIEQCKPRGLLDVRNCYYGFPIALSYPHFYEADPVLFDKVESGLNPDPQKHQTFFIIEPNSGTPLNLAVRYQINMALGNLQNIANSGRFSNMVLPMLWIEIGMYGLPSSLKMRFKFYFEIIPIAQTCLTYALFASSTFGLLYSIYKLASARKHDENNPWIEDEFVLTIDKKLASYISERGLIQSNLDDEFYINYKTPLKRNIDNTKVEEVIVPIQFITLLAVSSKMSRIEDFFKIEKIGEGTYGVVYKGKNKNTGEMVAMKRIRLENEDEGIPSTALREMSLLKELRHANIVTLLEVIMDEPRLYLIFEFLSMDLKKYLDNIECGKYMNPKLVKSYLYQINEAILFCHQRRVIHRDLKPQNLLISANGVIKVADFGLGRAFGVPVRIFTHEVVTLWYRAPEVLLGAARYSCPVDIWAIGCIFAEMATKKPLFQGDSEIDQLFRIFRVLRTPTEDIWKGVSSLPEYHAIFPNWTSDTLSKQLKNLDEEGLDLLSQMLVYDPSKRISARGIAAHSYFKNVDLTVKPVFVEKKK</sequence>
<evidence type="ECO:0000256" key="14">
    <source>
        <dbReference type="PROSITE-ProRule" id="PRU10141"/>
    </source>
</evidence>
<keyword evidence="11" id="KW-0325">Glycoprotein</keyword>
<dbReference type="FunFam" id="3.30.200.20:FF:000215">
    <property type="entry name" value="Cyclin-dependent kinase 2 (CDK2L)"/>
    <property type="match status" value="1"/>
</dbReference>
<dbReference type="InterPro" id="IPR002159">
    <property type="entry name" value="CD36_fam"/>
</dbReference>
<evidence type="ECO:0000256" key="11">
    <source>
        <dbReference type="ARBA" id="ARBA00023180"/>
    </source>
</evidence>
<dbReference type="HOGENOM" id="CLU_014861_0_0_1"/>
<dbReference type="GO" id="GO:0005886">
    <property type="term" value="C:plasma membrane"/>
    <property type="evidence" value="ECO:0007669"/>
    <property type="project" value="UniProtKB-SubCell"/>
</dbReference>
<comment type="similarity">
    <text evidence="3">Belongs to the CD36 family.</text>
</comment>
<gene>
    <name evidence="18" type="ORF">D910_12528</name>
    <name evidence="17" type="ORF">YQE_11731</name>
</gene>
<evidence type="ECO:0000256" key="6">
    <source>
        <dbReference type="ARBA" id="ARBA00022692"/>
    </source>
</evidence>
<dbReference type="PROSITE" id="PS00108">
    <property type="entry name" value="PROTEIN_KINASE_ST"/>
    <property type="match status" value="1"/>
</dbReference>
<keyword evidence="10 15" id="KW-0472">Membrane</keyword>
<dbReference type="GO" id="GO:0005044">
    <property type="term" value="F:scavenger receptor activity"/>
    <property type="evidence" value="ECO:0007669"/>
    <property type="project" value="TreeGrafter"/>
</dbReference>
<dbReference type="SMART" id="SM00220">
    <property type="entry name" value="S_TKc"/>
    <property type="match status" value="1"/>
</dbReference>
<keyword evidence="9 15" id="KW-1133">Transmembrane helix</keyword>
<evidence type="ECO:0000313" key="17">
    <source>
        <dbReference type="EMBL" id="ENN71633.1"/>
    </source>
</evidence>
<evidence type="ECO:0000256" key="15">
    <source>
        <dbReference type="SAM" id="Phobius"/>
    </source>
</evidence>
<dbReference type="Pfam" id="PF00069">
    <property type="entry name" value="Pkinase"/>
    <property type="match status" value="1"/>
</dbReference>
<dbReference type="GO" id="GO:0004693">
    <property type="term" value="F:cyclin-dependent protein serine/threonine kinase activity"/>
    <property type="evidence" value="ECO:0007669"/>
    <property type="project" value="UniProtKB-EC"/>
</dbReference>
<dbReference type="InterPro" id="IPR000719">
    <property type="entry name" value="Prot_kinase_dom"/>
</dbReference>
<evidence type="ECO:0000256" key="7">
    <source>
        <dbReference type="ARBA" id="ARBA00022741"/>
    </source>
</evidence>
<organism evidence="17">
    <name type="scientific">Dendroctonus ponderosae</name>
    <name type="common">Mountain pine beetle</name>
    <dbReference type="NCBI Taxonomy" id="77166"/>
    <lineage>
        <taxon>Eukaryota</taxon>
        <taxon>Metazoa</taxon>
        <taxon>Ecdysozoa</taxon>
        <taxon>Arthropoda</taxon>
        <taxon>Hexapoda</taxon>
        <taxon>Insecta</taxon>
        <taxon>Pterygota</taxon>
        <taxon>Neoptera</taxon>
        <taxon>Endopterygota</taxon>
        <taxon>Coleoptera</taxon>
        <taxon>Polyphaga</taxon>
        <taxon>Cucujiformia</taxon>
        <taxon>Curculionidae</taxon>
        <taxon>Scolytinae</taxon>
        <taxon>Dendroctonus</taxon>
    </lineage>
</organism>
<dbReference type="PROSITE" id="PS50011">
    <property type="entry name" value="PROTEIN_KINASE_DOM"/>
    <property type="match status" value="1"/>
</dbReference>
<accession>N6T293</accession>
<comment type="similarity">
    <text evidence="2">Belongs to the protein kinase superfamily. CMGC Ser/Thr protein kinase family. CDC2/CDKX subfamily.</text>
</comment>
<evidence type="ECO:0000256" key="5">
    <source>
        <dbReference type="ARBA" id="ARBA00022475"/>
    </source>
</evidence>
<dbReference type="PANTHER" id="PTHR11923:SF67">
    <property type="entry name" value="RE68569P"/>
    <property type="match status" value="1"/>
</dbReference>
<comment type="catalytic activity">
    <reaction evidence="13">
        <text>L-seryl-[protein] + ATP = O-phospho-L-seryl-[protein] + ADP + H(+)</text>
        <dbReference type="Rhea" id="RHEA:17989"/>
        <dbReference type="Rhea" id="RHEA-COMP:9863"/>
        <dbReference type="Rhea" id="RHEA-COMP:11604"/>
        <dbReference type="ChEBI" id="CHEBI:15378"/>
        <dbReference type="ChEBI" id="CHEBI:29999"/>
        <dbReference type="ChEBI" id="CHEBI:30616"/>
        <dbReference type="ChEBI" id="CHEBI:83421"/>
        <dbReference type="ChEBI" id="CHEBI:456216"/>
        <dbReference type="EC" id="2.7.11.22"/>
    </reaction>
</comment>
<evidence type="ECO:0000256" key="10">
    <source>
        <dbReference type="ARBA" id="ARBA00023136"/>
    </source>
</evidence>
<evidence type="ECO:0000313" key="18">
    <source>
        <dbReference type="EMBL" id="ERL95262.1"/>
    </source>
</evidence>
<dbReference type="FunFam" id="1.10.510.10:FF:000706">
    <property type="entry name" value="Cyclin-dependent kinase 1"/>
    <property type="match status" value="1"/>
</dbReference>
<keyword evidence="7 14" id="KW-0547">Nucleotide-binding</keyword>
<evidence type="ECO:0000256" key="9">
    <source>
        <dbReference type="ARBA" id="ARBA00022989"/>
    </source>
</evidence>
<evidence type="ECO:0000256" key="4">
    <source>
        <dbReference type="ARBA" id="ARBA00012425"/>
    </source>
</evidence>
<dbReference type="Gene3D" id="1.10.510.10">
    <property type="entry name" value="Transferase(Phosphotransferase) domain 1"/>
    <property type="match status" value="1"/>
</dbReference>
<evidence type="ECO:0000256" key="8">
    <source>
        <dbReference type="ARBA" id="ARBA00022840"/>
    </source>
</evidence>
<reference evidence="17 19" key="1">
    <citation type="journal article" date="2013" name="Genome Biol.">
        <title>Draft genome of the mountain pine beetle, Dendroctonus ponderosae Hopkins, a major forest pest.</title>
        <authorList>
            <person name="Keeling C.I."/>
            <person name="Yuen M.M."/>
            <person name="Liao N.Y."/>
            <person name="Docking T.R."/>
            <person name="Chan S.K."/>
            <person name="Taylor G.A."/>
            <person name="Palmquist D.L."/>
            <person name="Jackman S.D."/>
            <person name="Nguyen A."/>
            <person name="Li M."/>
            <person name="Henderson H."/>
            <person name="Janes J.K."/>
            <person name="Zhao Y."/>
            <person name="Pandoh P."/>
            <person name="Moore R."/>
            <person name="Sperling F.A."/>
            <person name="Huber D.P."/>
            <person name="Birol I."/>
            <person name="Jones S.J."/>
            <person name="Bohlmann J."/>
        </authorList>
    </citation>
    <scope>NUCLEOTIDE SEQUENCE</scope>
</reference>
<name>N6T293_DENPD</name>
<dbReference type="EC" id="2.7.11.22" evidence="4"/>
<dbReference type="SUPFAM" id="SSF56112">
    <property type="entry name" value="Protein kinase-like (PK-like)"/>
    <property type="match status" value="1"/>
</dbReference>
<evidence type="ECO:0000313" key="19">
    <source>
        <dbReference type="Proteomes" id="UP000030742"/>
    </source>
</evidence>
<dbReference type="STRING" id="77166.N6T293"/>
<dbReference type="InterPro" id="IPR017441">
    <property type="entry name" value="Protein_kinase_ATP_BS"/>
</dbReference>
<evidence type="ECO:0000256" key="3">
    <source>
        <dbReference type="ARBA" id="ARBA00010532"/>
    </source>
</evidence>
<feature type="non-terminal residue" evidence="17">
    <location>
        <position position="1"/>
    </location>
</feature>
<dbReference type="EMBL" id="KB741261">
    <property type="protein sequence ID" value="ENN71633.1"/>
    <property type="molecule type" value="Genomic_DNA"/>
</dbReference>
<dbReference type="OrthoDB" id="1732493at2759"/>
<evidence type="ECO:0000256" key="13">
    <source>
        <dbReference type="ARBA" id="ARBA00048367"/>
    </source>
</evidence>
<feature type="binding site" evidence="14">
    <location>
        <position position="637"/>
    </location>
    <ligand>
        <name>ATP</name>
        <dbReference type="ChEBI" id="CHEBI:30616"/>
    </ligand>
</feature>
<protein>
    <recommendedName>
        <fullName evidence="4">cyclin-dependent kinase</fullName>
        <ecNumber evidence="4">2.7.11.22</ecNumber>
    </recommendedName>
</protein>
<feature type="domain" description="Protein kinase" evidence="16">
    <location>
        <begin position="608"/>
        <end position="891"/>
    </location>
</feature>
<keyword evidence="6 15" id="KW-0812">Transmembrane</keyword>
<dbReference type="Proteomes" id="UP000030742">
    <property type="component" value="Unassembled WGS sequence"/>
</dbReference>
<evidence type="ECO:0000256" key="2">
    <source>
        <dbReference type="ARBA" id="ARBA00006485"/>
    </source>
</evidence>
<evidence type="ECO:0000259" key="16">
    <source>
        <dbReference type="PROSITE" id="PS50011"/>
    </source>
</evidence>